<dbReference type="AlphaFoldDB" id="A0A2X3AWM0"/>
<dbReference type="EMBL" id="UASJ01000001">
    <property type="protein sequence ID" value="SQB65760.1"/>
    <property type="molecule type" value="Genomic_DNA"/>
</dbReference>
<evidence type="ECO:0000313" key="2">
    <source>
        <dbReference type="EMBL" id="SQB65760.1"/>
    </source>
</evidence>
<evidence type="ECO:0000259" key="1">
    <source>
        <dbReference type="PROSITE" id="PS50943"/>
    </source>
</evidence>
<dbReference type="InterPro" id="IPR010982">
    <property type="entry name" value="Lambda_DNA-bd_dom_sf"/>
</dbReference>
<dbReference type="SUPFAM" id="SSF47413">
    <property type="entry name" value="lambda repressor-like DNA-binding domains"/>
    <property type="match status" value="1"/>
</dbReference>
<reference evidence="2 3" key="1">
    <citation type="submission" date="2018-06" db="EMBL/GenBank/DDBJ databases">
        <authorList>
            <consortium name="Pathogen Informatics"/>
            <person name="Doyle S."/>
        </authorList>
    </citation>
    <scope>NUCLEOTIDE SEQUENCE [LARGE SCALE GENOMIC DNA]</scope>
    <source>
        <strain evidence="2 3">NCTC11820</strain>
    </source>
</reference>
<evidence type="ECO:0000313" key="3">
    <source>
        <dbReference type="Proteomes" id="UP000250245"/>
    </source>
</evidence>
<name>A0A2X3AWM0_9ACTO</name>
<proteinExistence type="predicted"/>
<accession>A0A2X3AWM0</accession>
<dbReference type="Proteomes" id="UP000250245">
    <property type="component" value="Unassembled WGS sequence"/>
</dbReference>
<dbReference type="PROSITE" id="PS50943">
    <property type="entry name" value="HTH_CROC1"/>
    <property type="match status" value="1"/>
</dbReference>
<feature type="domain" description="HTH cro/C1-type" evidence="1">
    <location>
        <begin position="25"/>
        <end position="79"/>
    </location>
</feature>
<dbReference type="SMART" id="SM00530">
    <property type="entry name" value="HTH_XRE"/>
    <property type="match status" value="1"/>
</dbReference>
<dbReference type="CDD" id="cd00093">
    <property type="entry name" value="HTH_XRE"/>
    <property type="match status" value="1"/>
</dbReference>
<dbReference type="RefSeq" id="WP_244855377.1">
    <property type="nucleotide sequence ID" value="NZ_JABCUI010000005.1"/>
</dbReference>
<dbReference type="Pfam" id="PF01381">
    <property type="entry name" value="HTH_3"/>
    <property type="match status" value="1"/>
</dbReference>
<gene>
    <name evidence="2" type="ORF">NCTC11820_01832</name>
</gene>
<protein>
    <submittedName>
        <fullName evidence="2">Transcriptional regulator, y4mF family</fullName>
    </submittedName>
</protein>
<dbReference type="Gene3D" id="1.10.260.40">
    <property type="entry name" value="lambda repressor-like DNA-binding domains"/>
    <property type="match status" value="1"/>
</dbReference>
<organism evidence="2 3">
    <name type="scientific">Mobiluncus curtisii</name>
    <dbReference type="NCBI Taxonomy" id="2051"/>
    <lineage>
        <taxon>Bacteria</taxon>
        <taxon>Bacillati</taxon>
        <taxon>Actinomycetota</taxon>
        <taxon>Actinomycetes</taxon>
        <taxon>Actinomycetales</taxon>
        <taxon>Actinomycetaceae</taxon>
        <taxon>Mobiluncus</taxon>
    </lineage>
</organism>
<dbReference type="InterPro" id="IPR001387">
    <property type="entry name" value="Cro/C1-type_HTH"/>
</dbReference>
<dbReference type="GO" id="GO:0003677">
    <property type="term" value="F:DNA binding"/>
    <property type="evidence" value="ECO:0007669"/>
    <property type="project" value="InterPro"/>
</dbReference>
<dbReference type="GeneID" id="55564900"/>
<sequence length="85" mass="9498">MYHSDMDMEIVETPVDTPEKFGQLIRMRRVIFDYTQENLAEKAGVSRMAIKRLEAGNPNVRLDTALKAAQAVGVPLPTILEGNPK</sequence>